<dbReference type="SUPFAM" id="SSF53335">
    <property type="entry name" value="S-adenosyl-L-methionine-dependent methyltransferases"/>
    <property type="match status" value="1"/>
</dbReference>
<feature type="binding site" evidence="7">
    <location>
        <position position="19"/>
    </location>
    <ligand>
        <name>S-adenosyl-L-methionine</name>
        <dbReference type="ChEBI" id="CHEBI:59789"/>
    </ligand>
</feature>
<dbReference type="NCBIfam" id="TIGR00571">
    <property type="entry name" value="dam"/>
    <property type="match status" value="1"/>
</dbReference>
<feature type="binding site" evidence="7">
    <location>
        <position position="23"/>
    </location>
    <ligand>
        <name>S-adenosyl-L-methionine</name>
        <dbReference type="ChEBI" id="CHEBI:59789"/>
    </ligand>
</feature>
<evidence type="ECO:0000256" key="5">
    <source>
        <dbReference type="ARBA" id="ARBA00022691"/>
    </source>
</evidence>
<evidence type="ECO:0000313" key="10">
    <source>
        <dbReference type="Proteomes" id="UP000274578"/>
    </source>
</evidence>
<gene>
    <name evidence="9" type="primary">dpnM</name>
    <name evidence="9" type="ORF">NCTC13071_00866</name>
</gene>
<dbReference type="PROSITE" id="PS00092">
    <property type="entry name" value="N6_MTASE"/>
    <property type="match status" value="1"/>
</dbReference>
<comment type="similarity">
    <text evidence="1 8">Belongs to the N(4)/N(6)-methyltransferase family.</text>
</comment>
<dbReference type="GeneID" id="85011743"/>
<keyword evidence="4 8" id="KW-0808">Transferase</keyword>
<dbReference type="InterPro" id="IPR012263">
    <property type="entry name" value="M_m6A_EcoRV"/>
</dbReference>
<dbReference type="InterPro" id="IPR002052">
    <property type="entry name" value="DNA_methylase_N6_adenine_CS"/>
</dbReference>
<evidence type="ECO:0000256" key="6">
    <source>
        <dbReference type="ARBA" id="ARBA00047942"/>
    </source>
</evidence>
<dbReference type="KEGG" id="poc:NCTC13071_00866"/>
<evidence type="ECO:0000256" key="2">
    <source>
        <dbReference type="ARBA" id="ARBA00011900"/>
    </source>
</evidence>
<dbReference type="PIRSF" id="PIRSF000398">
    <property type="entry name" value="M_m6A_EcoRV"/>
    <property type="match status" value="1"/>
</dbReference>
<dbReference type="Pfam" id="PF02086">
    <property type="entry name" value="MethyltransfD12"/>
    <property type="match status" value="1"/>
</dbReference>
<keyword evidence="5 8" id="KW-0949">S-adenosyl-L-methionine</keyword>
<evidence type="ECO:0000256" key="7">
    <source>
        <dbReference type="PIRSR" id="PIRSR000398-1"/>
    </source>
</evidence>
<feature type="binding site" evidence="7">
    <location>
        <position position="210"/>
    </location>
    <ligand>
        <name>S-adenosyl-L-methionine</name>
        <dbReference type="ChEBI" id="CHEBI:59789"/>
    </ligand>
</feature>
<dbReference type="PRINTS" id="PR00505">
    <property type="entry name" value="D12N6MTFRASE"/>
</dbReference>
<keyword evidence="3 8" id="KW-0489">Methyltransferase</keyword>
<dbReference type="GO" id="GO:0009007">
    <property type="term" value="F:site-specific DNA-methyltransferase (adenine-specific) activity"/>
    <property type="evidence" value="ECO:0007669"/>
    <property type="project" value="UniProtKB-UniRule"/>
</dbReference>
<dbReference type="GO" id="GO:0032259">
    <property type="term" value="P:methylation"/>
    <property type="evidence" value="ECO:0007669"/>
    <property type="project" value="UniProtKB-KW"/>
</dbReference>
<dbReference type="GO" id="GO:0043565">
    <property type="term" value="F:sequence-specific DNA binding"/>
    <property type="evidence" value="ECO:0007669"/>
    <property type="project" value="TreeGrafter"/>
</dbReference>
<dbReference type="InterPro" id="IPR023095">
    <property type="entry name" value="Ade_MeTrfase_dom_2"/>
</dbReference>
<dbReference type="Gene3D" id="1.10.1020.10">
    <property type="entry name" value="Adenine-specific Methyltransferase, Domain 2"/>
    <property type="match status" value="1"/>
</dbReference>
<dbReference type="GO" id="GO:0009307">
    <property type="term" value="P:DNA restriction-modification system"/>
    <property type="evidence" value="ECO:0007669"/>
    <property type="project" value="InterPro"/>
</dbReference>
<dbReference type="EMBL" id="LR134384">
    <property type="protein sequence ID" value="VEH14880.1"/>
    <property type="molecule type" value="Genomic_DNA"/>
</dbReference>
<evidence type="ECO:0000256" key="1">
    <source>
        <dbReference type="ARBA" id="ARBA00006594"/>
    </source>
</evidence>
<dbReference type="Proteomes" id="UP000274578">
    <property type="component" value="Chromosome 1"/>
</dbReference>
<protein>
    <recommendedName>
        <fullName evidence="2 8">Site-specific DNA-methyltransferase (adenine-specific)</fullName>
        <ecNumber evidence="2 8">2.1.1.72</ecNumber>
    </recommendedName>
</protein>
<dbReference type="EC" id="2.1.1.72" evidence="2 8"/>
<evidence type="ECO:0000256" key="3">
    <source>
        <dbReference type="ARBA" id="ARBA00022603"/>
    </source>
</evidence>
<dbReference type="GO" id="GO:0006298">
    <property type="term" value="P:mismatch repair"/>
    <property type="evidence" value="ECO:0007669"/>
    <property type="project" value="TreeGrafter"/>
</dbReference>
<reference evidence="9 10" key="1">
    <citation type="submission" date="2018-12" db="EMBL/GenBank/DDBJ databases">
        <authorList>
            <consortium name="Pathogen Informatics"/>
        </authorList>
    </citation>
    <scope>NUCLEOTIDE SEQUENCE [LARGE SCALE GENOMIC DNA]</scope>
    <source>
        <strain evidence="9 10">NCTC13071</strain>
    </source>
</reference>
<dbReference type="GO" id="GO:1904047">
    <property type="term" value="F:S-adenosyl-L-methionine binding"/>
    <property type="evidence" value="ECO:0007669"/>
    <property type="project" value="TreeGrafter"/>
</dbReference>
<dbReference type="PANTHER" id="PTHR30481:SF3">
    <property type="entry name" value="DNA ADENINE METHYLASE"/>
    <property type="match status" value="1"/>
</dbReference>
<dbReference type="InterPro" id="IPR029063">
    <property type="entry name" value="SAM-dependent_MTases_sf"/>
</dbReference>
<evidence type="ECO:0000313" key="9">
    <source>
        <dbReference type="EMBL" id="VEH14880.1"/>
    </source>
</evidence>
<comment type="catalytic activity">
    <reaction evidence="6 8">
        <text>a 2'-deoxyadenosine in DNA + S-adenosyl-L-methionine = an N(6)-methyl-2'-deoxyadenosine in DNA + S-adenosyl-L-homocysteine + H(+)</text>
        <dbReference type="Rhea" id="RHEA:15197"/>
        <dbReference type="Rhea" id="RHEA-COMP:12418"/>
        <dbReference type="Rhea" id="RHEA-COMP:12419"/>
        <dbReference type="ChEBI" id="CHEBI:15378"/>
        <dbReference type="ChEBI" id="CHEBI:57856"/>
        <dbReference type="ChEBI" id="CHEBI:59789"/>
        <dbReference type="ChEBI" id="CHEBI:90615"/>
        <dbReference type="ChEBI" id="CHEBI:90616"/>
        <dbReference type="EC" id="2.1.1.72"/>
    </reaction>
</comment>
<feature type="binding site" evidence="7">
    <location>
        <position position="74"/>
    </location>
    <ligand>
        <name>S-adenosyl-L-methionine</name>
        <dbReference type="ChEBI" id="CHEBI:59789"/>
    </ligand>
</feature>
<accession>A0A448L4J7</accession>
<dbReference type="InterPro" id="IPR012327">
    <property type="entry name" value="MeTrfase_D12"/>
</dbReference>
<evidence type="ECO:0000256" key="4">
    <source>
        <dbReference type="ARBA" id="ARBA00022679"/>
    </source>
</evidence>
<name>A0A448L4J7_9BACT</name>
<organism evidence="9 10">
    <name type="scientific">Segatella oris</name>
    <dbReference type="NCBI Taxonomy" id="28135"/>
    <lineage>
        <taxon>Bacteria</taxon>
        <taxon>Pseudomonadati</taxon>
        <taxon>Bacteroidota</taxon>
        <taxon>Bacteroidia</taxon>
        <taxon>Bacteroidales</taxon>
        <taxon>Prevotellaceae</taxon>
        <taxon>Segatella</taxon>
    </lineage>
</organism>
<dbReference type="Gene3D" id="3.40.50.150">
    <property type="entry name" value="Vaccinia Virus protein VP39"/>
    <property type="match status" value="1"/>
</dbReference>
<dbReference type="PANTHER" id="PTHR30481">
    <property type="entry name" value="DNA ADENINE METHYLASE"/>
    <property type="match status" value="1"/>
</dbReference>
<dbReference type="AlphaFoldDB" id="A0A448L4J7"/>
<dbReference type="RefSeq" id="WP_018920234.1">
    <property type="nucleotide sequence ID" value="NZ_CAJPPY010000038.1"/>
</dbReference>
<dbReference type="REBASE" id="288293">
    <property type="entry name" value="M.Por13071III"/>
</dbReference>
<sequence length="307" mass="36043">MVVKNNQQKLKVTKPFVKWAGGKGSLVKHLSAHLPDNFRDKRNVTYVEPFVGGGAMLFYMLTHFTNIRRVVINDVNEDLIFCYKLIKNTPQTLIEQLKRIANEYLQLSNMDEKSRYYYKVRDKYNSKETIDEEKAAYFMFLNKTCFNGLYRVNTCGKFNVPFGKYKNPTICDDKLILADHELLKKVDIYAGDYSEIMRFLGKGYNYIYIDPPYRPLSGTAYFKEYSHNVFDDKEQEKLKIFCDIMTARGCKIMQSNSNSMDDDGESYFAKLYQGYHITQIEAHRYINAHVGKRNKETELLIMNYNNK</sequence>
<proteinExistence type="inferred from homology"/>
<evidence type="ECO:0000256" key="8">
    <source>
        <dbReference type="RuleBase" id="RU361257"/>
    </source>
</evidence>